<evidence type="ECO:0000313" key="2">
    <source>
        <dbReference type="Proteomes" id="UP000237144"/>
    </source>
</evidence>
<dbReference type="PANTHER" id="PTHR21024">
    <property type="entry name" value="GROWTH HORMONE-INDUCIBLE SOLUBLE PROTEIN-RELATED"/>
    <property type="match status" value="1"/>
</dbReference>
<dbReference type="GO" id="GO:0005739">
    <property type="term" value="C:mitochondrion"/>
    <property type="evidence" value="ECO:0007669"/>
    <property type="project" value="TreeGrafter"/>
</dbReference>
<dbReference type="GO" id="GO:0090324">
    <property type="term" value="P:negative regulation of oxidative phosphorylation"/>
    <property type="evidence" value="ECO:0007669"/>
    <property type="project" value="InterPro"/>
</dbReference>
<name>A0A2S5B8Z2_9BASI</name>
<dbReference type="AlphaFoldDB" id="A0A2S5B8Z2"/>
<accession>A0A2S5B8Z2</accession>
<gene>
    <name evidence="1" type="ORF">BMF94_3568</name>
</gene>
<dbReference type="EMBL" id="PJQD01000038">
    <property type="protein sequence ID" value="POY73235.1"/>
    <property type="molecule type" value="Genomic_DNA"/>
</dbReference>
<organism evidence="1 2">
    <name type="scientific">Rhodotorula taiwanensis</name>
    <dbReference type="NCBI Taxonomy" id="741276"/>
    <lineage>
        <taxon>Eukaryota</taxon>
        <taxon>Fungi</taxon>
        <taxon>Dikarya</taxon>
        <taxon>Basidiomycota</taxon>
        <taxon>Pucciniomycotina</taxon>
        <taxon>Microbotryomycetes</taxon>
        <taxon>Sporidiobolales</taxon>
        <taxon>Sporidiobolaceae</taxon>
        <taxon>Rhodotorula</taxon>
    </lineage>
</organism>
<keyword evidence="2" id="KW-1185">Reference proteome</keyword>
<dbReference type="InterPro" id="IPR052000">
    <property type="entry name" value="ETFRF1"/>
</dbReference>
<protein>
    <submittedName>
        <fullName evidence="1">Uncharacterized protein</fullName>
    </submittedName>
</protein>
<evidence type="ECO:0000313" key="1">
    <source>
        <dbReference type="EMBL" id="POY73235.1"/>
    </source>
</evidence>
<dbReference type="STRING" id="741276.A0A2S5B8Z2"/>
<dbReference type="PANTHER" id="PTHR21024:SF0">
    <property type="entry name" value="ELECTRON TRANSFER FLAVOPROTEIN REGULATORY FACTOR 1"/>
    <property type="match status" value="1"/>
</dbReference>
<proteinExistence type="predicted"/>
<dbReference type="OrthoDB" id="10258445at2759"/>
<dbReference type="Proteomes" id="UP000237144">
    <property type="component" value="Unassembled WGS sequence"/>
</dbReference>
<comment type="caution">
    <text evidence="1">The sequence shown here is derived from an EMBL/GenBank/DDBJ whole genome shotgun (WGS) entry which is preliminary data.</text>
</comment>
<sequence length="97" mass="11534">MASVQQLRLKARALYKELYYLAKEYPDPNYRCNERLHKCFLAHVGADRDRLEAGIAKADFIKKELEAMYSLRKYRALKQRYYDEPPPPPKPTWDSKP</sequence>
<dbReference type="GO" id="GO:0022904">
    <property type="term" value="P:respiratory electron transport chain"/>
    <property type="evidence" value="ECO:0007669"/>
    <property type="project" value="TreeGrafter"/>
</dbReference>
<reference evidence="1 2" key="1">
    <citation type="journal article" date="2018" name="Front. Microbiol.">
        <title>Prospects for Fungal Bioremediation of Acidic Radioactive Waste Sites: Characterization and Genome Sequence of Rhodotorula taiwanensis MD1149.</title>
        <authorList>
            <person name="Tkavc R."/>
            <person name="Matrosova V.Y."/>
            <person name="Grichenko O.E."/>
            <person name="Gostincar C."/>
            <person name="Volpe R.P."/>
            <person name="Klimenkova P."/>
            <person name="Gaidamakova E.K."/>
            <person name="Zhou C.E."/>
            <person name="Stewart B.J."/>
            <person name="Lyman M.G."/>
            <person name="Malfatti S.A."/>
            <person name="Rubinfeld B."/>
            <person name="Courtot M."/>
            <person name="Singh J."/>
            <person name="Dalgard C.L."/>
            <person name="Hamilton T."/>
            <person name="Frey K.G."/>
            <person name="Gunde-Cimerman N."/>
            <person name="Dugan L."/>
            <person name="Daly M.J."/>
        </authorList>
    </citation>
    <scope>NUCLEOTIDE SEQUENCE [LARGE SCALE GENOMIC DNA]</scope>
    <source>
        <strain evidence="1 2">MD1149</strain>
    </source>
</reference>